<keyword evidence="1" id="KW-0472">Membrane</keyword>
<gene>
    <name evidence="2" type="ORF">L6E24_14465</name>
</gene>
<proteinExistence type="predicted"/>
<feature type="transmembrane region" description="Helical" evidence="1">
    <location>
        <begin position="151"/>
        <end position="171"/>
    </location>
</feature>
<dbReference type="AlphaFoldDB" id="A0A9E7PMC5"/>
<evidence type="ECO:0000313" key="2">
    <source>
        <dbReference type="EMBL" id="UUX92515.1"/>
    </source>
</evidence>
<organism evidence="2 3">
    <name type="scientific">Methanoplanus endosymbiosus</name>
    <dbReference type="NCBI Taxonomy" id="33865"/>
    <lineage>
        <taxon>Archaea</taxon>
        <taxon>Methanobacteriati</taxon>
        <taxon>Methanobacteriota</taxon>
        <taxon>Stenosarchaea group</taxon>
        <taxon>Methanomicrobia</taxon>
        <taxon>Methanomicrobiales</taxon>
        <taxon>Methanomicrobiaceae</taxon>
        <taxon>Methanoplanus</taxon>
    </lineage>
</organism>
<accession>A0A9E7PMC5</accession>
<dbReference type="RefSeq" id="WP_257742661.1">
    <property type="nucleotide sequence ID" value="NZ_CP096115.1"/>
</dbReference>
<evidence type="ECO:0000256" key="1">
    <source>
        <dbReference type="SAM" id="Phobius"/>
    </source>
</evidence>
<dbReference type="Proteomes" id="UP001060368">
    <property type="component" value="Chromosome"/>
</dbReference>
<evidence type="ECO:0000313" key="3">
    <source>
        <dbReference type="Proteomes" id="UP001060368"/>
    </source>
</evidence>
<keyword evidence="3" id="KW-1185">Reference proteome</keyword>
<dbReference type="GeneID" id="74308932"/>
<dbReference type="EMBL" id="CP096115">
    <property type="protein sequence ID" value="UUX92515.1"/>
    <property type="molecule type" value="Genomic_DNA"/>
</dbReference>
<dbReference type="KEGG" id="mend:L6E24_14465"/>
<sequence length="177" mass="19371">MKKRNLLFYVTVLISAMVAFVGAATPVYCPDNPKCSDINCTSQTCCGSGCPGESFKIDGGPYGGIHDIAGTNCYVDIDMFTSTHFTFTSNAEIYAVIVKGGPNSNVYFYDPPVYFDSELLSTPVNPANGKYYDISHIEFCYDCRSTPVPEFPGFFIGIVMTGCLCGVVFLARNKYLR</sequence>
<keyword evidence="1" id="KW-0812">Transmembrane</keyword>
<protein>
    <submittedName>
        <fullName evidence="2">Uncharacterized protein</fullName>
    </submittedName>
</protein>
<reference evidence="2" key="1">
    <citation type="submission" date="2022-04" db="EMBL/GenBank/DDBJ databases">
        <title>Complete genome of Methanoplanus endosymbiosus DSM 3599.</title>
        <authorList>
            <person name="Chen S.-C."/>
            <person name="You Y.-T."/>
            <person name="Zhou Y.-Z."/>
            <person name="Lai M.-C."/>
        </authorList>
    </citation>
    <scope>NUCLEOTIDE SEQUENCE</scope>
    <source>
        <strain evidence="2">DSM 3599</strain>
    </source>
</reference>
<keyword evidence="1" id="KW-1133">Transmembrane helix</keyword>
<name>A0A9E7PMC5_9EURY</name>